<name>A0A7I4XTW6_HAECO</name>
<reference evidence="3" key="1">
    <citation type="submission" date="2020-12" db="UniProtKB">
        <authorList>
            <consortium name="WormBaseParasite"/>
        </authorList>
    </citation>
    <scope>IDENTIFICATION</scope>
    <source>
        <strain evidence="3">MHco3</strain>
    </source>
</reference>
<evidence type="ECO:0000313" key="2">
    <source>
        <dbReference type="Proteomes" id="UP000025227"/>
    </source>
</evidence>
<proteinExistence type="predicted"/>
<dbReference type="Proteomes" id="UP000025227">
    <property type="component" value="Unplaced"/>
</dbReference>
<protein>
    <submittedName>
        <fullName evidence="3">Apple domain-containing protein</fullName>
    </submittedName>
</protein>
<organism evidence="2 3">
    <name type="scientific">Haemonchus contortus</name>
    <name type="common">Barber pole worm</name>
    <dbReference type="NCBI Taxonomy" id="6289"/>
    <lineage>
        <taxon>Eukaryota</taxon>
        <taxon>Metazoa</taxon>
        <taxon>Ecdysozoa</taxon>
        <taxon>Nematoda</taxon>
        <taxon>Chromadorea</taxon>
        <taxon>Rhabditida</taxon>
        <taxon>Rhabditina</taxon>
        <taxon>Rhabditomorpha</taxon>
        <taxon>Strongyloidea</taxon>
        <taxon>Trichostrongylidae</taxon>
        <taxon>Haemonchus</taxon>
    </lineage>
</organism>
<sequence>MMWPSKTLAFVVLVLQVAQSPSCTFNHICRWMSSYSGVVYHNSSSTSLYDCLKTCYSIKNCTYAAFDSVRSSIVFY</sequence>
<feature type="chain" id="PRO_5029588795" evidence="1">
    <location>
        <begin position="25"/>
        <end position="76"/>
    </location>
</feature>
<dbReference type="WBParaSite" id="HCON_00010885-00001">
    <property type="protein sequence ID" value="HCON_00010885-00001"/>
    <property type="gene ID" value="HCON_00010885"/>
</dbReference>
<evidence type="ECO:0000256" key="1">
    <source>
        <dbReference type="SAM" id="SignalP"/>
    </source>
</evidence>
<dbReference type="AlphaFoldDB" id="A0A7I4XTW6"/>
<evidence type="ECO:0000313" key="3">
    <source>
        <dbReference type="WBParaSite" id="HCON_00010885-00001"/>
    </source>
</evidence>
<keyword evidence="2" id="KW-1185">Reference proteome</keyword>
<feature type="signal peptide" evidence="1">
    <location>
        <begin position="1"/>
        <end position="24"/>
    </location>
</feature>
<accession>A0A7I4XTW6</accession>
<keyword evidence="1" id="KW-0732">Signal</keyword>